<dbReference type="Proteomes" id="UP001174694">
    <property type="component" value="Unassembled WGS sequence"/>
</dbReference>
<dbReference type="PROSITE" id="PS50294">
    <property type="entry name" value="WD_REPEATS_REGION"/>
    <property type="match status" value="1"/>
</dbReference>
<dbReference type="InterPro" id="IPR001680">
    <property type="entry name" value="WD40_rpt"/>
</dbReference>
<dbReference type="SUPFAM" id="SSF50978">
    <property type="entry name" value="WD40 repeat-like"/>
    <property type="match status" value="1"/>
</dbReference>
<protein>
    <submittedName>
        <fullName evidence="3">WD domain-containing protein</fullName>
    </submittedName>
</protein>
<dbReference type="EMBL" id="JANBVO010000001">
    <property type="protein sequence ID" value="KAJ9157711.1"/>
    <property type="molecule type" value="Genomic_DNA"/>
</dbReference>
<evidence type="ECO:0000256" key="1">
    <source>
        <dbReference type="PROSITE-ProRule" id="PRU00221"/>
    </source>
</evidence>
<name>A0AA38SDM1_9PEZI</name>
<dbReference type="PANTHER" id="PTHR43991">
    <property type="entry name" value="WD REPEAT PROTEIN (AFU_ORTHOLOGUE AFUA_8G05640)-RELATED"/>
    <property type="match status" value="1"/>
</dbReference>
<dbReference type="AlphaFoldDB" id="A0AA38SDM1"/>
<dbReference type="PANTHER" id="PTHR43991:SF12">
    <property type="entry name" value="WD REPEAT PROTEIN (AFU_ORTHOLOGUE AFUA_8G05640)"/>
    <property type="match status" value="1"/>
</dbReference>
<gene>
    <name evidence="3" type="ORF">NKR23_g508</name>
</gene>
<dbReference type="Gene3D" id="2.130.10.10">
    <property type="entry name" value="YVTN repeat-like/Quinoprotein amine dehydrogenase"/>
    <property type="match status" value="1"/>
</dbReference>
<dbReference type="SMART" id="SM00320">
    <property type="entry name" value="WD40"/>
    <property type="match status" value="2"/>
</dbReference>
<dbReference type="InterPro" id="IPR036322">
    <property type="entry name" value="WD40_repeat_dom_sf"/>
</dbReference>
<feature type="region of interest" description="Disordered" evidence="2">
    <location>
        <begin position="1"/>
        <end position="58"/>
    </location>
</feature>
<feature type="region of interest" description="Disordered" evidence="2">
    <location>
        <begin position="130"/>
        <end position="158"/>
    </location>
</feature>
<evidence type="ECO:0000313" key="3">
    <source>
        <dbReference type="EMBL" id="KAJ9157711.1"/>
    </source>
</evidence>
<sequence length="717" mass="79001">MRPGDGNSHSHSHSHSHPPAPAPAPASSQPHPPHDDPASTSSAPLPTGPNLSNSHDDTPVILSEFDHYVPLEAGSDGAQIEDMDEYHGPDAFGFENYASDDQDMSDDGGAPLADLYAITHLLDHPMAMDVSTDSDVDPDWGYPEEALGPNGPTLPHLSHQTPGVAAALYAQHTGNAVNIPVVNAAALAEQTQQFGTLVDNIIGTFEGEHPTALSNPNPTTLGPDNPGLFEFLRHWAWQSRGSGFARERGRYPWLPQINEQASEYISHVQYCDLDGDRCDFQGIDWEDLGITRAEARQRREITYKNYVNIIQSDVWEPSLPDVPLRDSESYFRFRRMDIRRNVHLSHFQLRNVLACSSRSHVFYAGSSVVHQFNPLSGVGRMAMALSNENDGTHVSTLAADHGVLIAGGFNGEYAMRSLNSFVDDGGKPECHEGTITTNASGITNHVKIHQPRGSSKPRAAFASNDMGFRVLDLETEKFVSESTFPYPLNCSALSPDRRLRVMVGDHRNVLITTAGDESPLEILQELPGHRDYGFACDWADDGWTVATGFQDKAVKIWDARRWTKSNGTPYPLETIRTEMAGVRSLRFSPVGSGKRVLVAAEEADFVNIIDGQDFRSKQTLDIIGEIGGVAFTNDGQDLHVLCCDRVRGGLLQFERCGLGAEAGHDPDREVNWRELLRQRGTSWDWPENNSTPQVRRKRVVAARRRLRGEALGALEPF</sequence>
<evidence type="ECO:0000256" key="2">
    <source>
        <dbReference type="SAM" id="MobiDB-lite"/>
    </source>
</evidence>
<comment type="caution">
    <text evidence="3">The sequence shown here is derived from an EMBL/GenBank/DDBJ whole genome shotgun (WGS) entry which is preliminary data.</text>
</comment>
<keyword evidence="4" id="KW-1185">Reference proteome</keyword>
<accession>A0AA38SDM1</accession>
<evidence type="ECO:0000313" key="4">
    <source>
        <dbReference type="Proteomes" id="UP001174694"/>
    </source>
</evidence>
<organism evidence="3 4">
    <name type="scientific">Pleurostoma richardsiae</name>
    <dbReference type="NCBI Taxonomy" id="41990"/>
    <lineage>
        <taxon>Eukaryota</taxon>
        <taxon>Fungi</taxon>
        <taxon>Dikarya</taxon>
        <taxon>Ascomycota</taxon>
        <taxon>Pezizomycotina</taxon>
        <taxon>Sordariomycetes</taxon>
        <taxon>Sordariomycetidae</taxon>
        <taxon>Calosphaeriales</taxon>
        <taxon>Pleurostomataceae</taxon>
        <taxon>Pleurostoma</taxon>
    </lineage>
</organism>
<proteinExistence type="predicted"/>
<dbReference type="InterPro" id="IPR015943">
    <property type="entry name" value="WD40/YVTN_repeat-like_dom_sf"/>
</dbReference>
<feature type="repeat" description="WD" evidence="1">
    <location>
        <begin position="526"/>
        <end position="558"/>
    </location>
</feature>
<reference evidence="3" key="1">
    <citation type="submission" date="2022-07" db="EMBL/GenBank/DDBJ databases">
        <title>Fungi with potential for degradation of polypropylene.</title>
        <authorList>
            <person name="Gostincar C."/>
        </authorList>
    </citation>
    <scope>NUCLEOTIDE SEQUENCE</scope>
    <source>
        <strain evidence="3">EXF-13308</strain>
    </source>
</reference>
<dbReference type="PROSITE" id="PS50082">
    <property type="entry name" value="WD_REPEATS_2"/>
    <property type="match status" value="1"/>
</dbReference>
<keyword evidence="1" id="KW-0853">WD repeat</keyword>
<feature type="compositionally biased region" description="Polar residues" evidence="2">
    <location>
        <begin position="40"/>
        <end position="53"/>
    </location>
</feature>